<dbReference type="GO" id="GO:0016226">
    <property type="term" value="P:iron-sulfur cluster assembly"/>
    <property type="evidence" value="ECO:0007669"/>
    <property type="project" value="TreeGrafter"/>
</dbReference>
<proteinExistence type="predicted"/>
<dbReference type="InterPro" id="IPR006222">
    <property type="entry name" value="GCVT_N"/>
</dbReference>
<dbReference type="InterPro" id="IPR029043">
    <property type="entry name" value="GcvT/YgfZ_C"/>
</dbReference>
<dbReference type="Pfam" id="PF08669">
    <property type="entry name" value="GCV_T_C"/>
    <property type="match status" value="1"/>
</dbReference>
<dbReference type="KEGG" id="parq:DSM112329_01790"/>
<feature type="domain" description="GCVT N-terminal" evidence="2">
    <location>
        <begin position="14"/>
        <end position="229"/>
    </location>
</feature>
<dbReference type="PANTHER" id="PTHR22602">
    <property type="entry name" value="TRANSFERASE CAF17, MITOCHONDRIAL-RELATED"/>
    <property type="match status" value="1"/>
</dbReference>
<dbReference type="PANTHER" id="PTHR22602:SF0">
    <property type="entry name" value="TRANSFERASE CAF17, MITOCHONDRIAL-RELATED"/>
    <property type="match status" value="1"/>
</dbReference>
<dbReference type="InterPro" id="IPR013977">
    <property type="entry name" value="GcvT_C"/>
</dbReference>
<dbReference type="InterPro" id="IPR045179">
    <property type="entry name" value="YgfZ/GcvT"/>
</dbReference>
<dbReference type="Gene3D" id="3.30.1360.120">
    <property type="entry name" value="Probable tRNA modification gtpase trme, domain 1"/>
    <property type="match status" value="1"/>
</dbReference>
<keyword evidence="1" id="KW-0809">Transit peptide</keyword>
<name>A0AAU7ATF6_9ACTN</name>
<protein>
    <submittedName>
        <fullName evidence="4">Aminomethyltransferase</fullName>
        <ecNumber evidence="4">2.1.2.10</ecNumber>
    </submittedName>
</protein>
<dbReference type="InterPro" id="IPR017703">
    <property type="entry name" value="YgfZ/GCV_T_CS"/>
</dbReference>
<dbReference type="NCBIfam" id="TIGR03317">
    <property type="entry name" value="ygfZ_signature"/>
    <property type="match status" value="1"/>
</dbReference>
<evidence type="ECO:0000259" key="2">
    <source>
        <dbReference type="Pfam" id="PF01571"/>
    </source>
</evidence>
<dbReference type="RefSeq" id="WP_354701475.1">
    <property type="nucleotide sequence ID" value="NZ_CP114014.1"/>
</dbReference>
<evidence type="ECO:0000313" key="4">
    <source>
        <dbReference type="EMBL" id="XAY04952.1"/>
    </source>
</evidence>
<sequence>MAGPLTPVDPSYDVLRTGCALLDRSELGKLAVVGPQAREFLAGQVSNDTEALEPGTGCYAALLDNKGKMLGDLRVLRSPDGAELLLVCERVALQALFDALRRTIIGWQAELEKRTLQRALLSLIGPAARTVAGADEAGLGATEHASAAASLDGHEVLLVATDAGVDVVCLAEDLDAVTASLLERGAVTVDEAAVELHRIESGRPRYGVDLDATVIPQEAGLNERAVSFTKGCYVGQETVARLFYRGKPNRRLLGLRLAAPAPAGTELHAVVADGEEPGRVLGRVTSVGVSPVHGPIALAFVRREAEVGDTLAVGATTGVVVELPF</sequence>
<dbReference type="SUPFAM" id="SSF101790">
    <property type="entry name" value="Aminomethyltransferase beta-barrel domain"/>
    <property type="match status" value="1"/>
</dbReference>
<dbReference type="AlphaFoldDB" id="A0AAU7ATF6"/>
<evidence type="ECO:0000259" key="3">
    <source>
        <dbReference type="Pfam" id="PF08669"/>
    </source>
</evidence>
<feature type="domain" description="Aminomethyltransferase C-terminal" evidence="3">
    <location>
        <begin position="250"/>
        <end position="316"/>
    </location>
</feature>
<keyword evidence="4" id="KW-0808">Transferase</keyword>
<dbReference type="Pfam" id="PF01571">
    <property type="entry name" value="GCV_T"/>
    <property type="match status" value="1"/>
</dbReference>
<dbReference type="EC" id="2.1.2.10" evidence="4"/>
<dbReference type="EMBL" id="CP114014">
    <property type="protein sequence ID" value="XAY04952.1"/>
    <property type="molecule type" value="Genomic_DNA"/>
</dbReference>
<reference evidence="4" key="1">
    <citation type="submission" date="2022-12" db="EMBL/GenBank/DDBJ databases">
        <title>Paraconexibacter alkalitolerans sp. nov. and Baekduia alba sp. nov., isolated from soil and emended description of the genera Paraconexibacter (Chun et al., 2020) and Baekduia (An et al., 2020).</title>
        <authorList>
            <person name="Vieira S."/>
            <person name="Huber K.J."/>
            <person name="Geppert A."/>
            <person name="Wolf J."/>
            <person name="Neumann-Schaal M."/>
            <person name="Muesken M."/>
            <person name="Overmann J."/>
        </authorList>
    </citation>
    <scope>NUCLEOTIDE SEQUENCE</scope>
    <source>
        <strain evidence="4">AEG42_29</strain>
    </source>
</reference>
<organism evidence="4">
    <name type="scientific">Paraconexibacter sp. AEG42_29</name>
    <dbReference type="NCBI Taxonomy" id="2997339"/>
    <lineage>
        <taxon>Bacteria</taxon>
        <taxon>Bacillati</taxon>
        <taxon>Actinomycetota</taxon>
        <taxon>Thermoleophilia</taxon>
        <taxon>Solirubrobacterales</taxon>
        <taxon>Paraconexibacteraceae</taxon>
        <taxon>Paraconexibacter</taxon>
    </lineage>
</organism>
<dbReference type="GO" id="GO:0004047">
    <property type="term" value="F:aminomethyltransferase activity"/>
    <property type="evidence" value="ECO:0007669"/>
    <property type="project" value="UniProtKB-EC"/>
</dbReference>
<dbReference type="PIRSF" id="PIRSF006487">
    <property type="entry name" value="GcvT"/>
    <property type="match status" value="1"/>
</dbReference>
<accession>A0AAU7ATF6</accession>
<dbReference type="InterPro" id="IPR027266">
    <property type="entry name" value="TrmE/GcvT-like"/>
</dbReference>
<dbReference type="SUPFAM" id="SSF103025">
    <property type="entry name" value="Folate-binding domain"/>
    <property type="match status" value="1"/>
</dbReference>
<evidence type="ECO:0000256" key="1">
    <source>
        <dbReference type="ARBA" id="ARBA00022946"/>
    </source>
</evidence>
<gene>
    <name evidence="4" type="primary">gcvT_1</name>
    <name evidence="4" type="ORF">DSM112329_01790</name>
</gene>